<feature type="region of interest" description="Disordered" evidence="9">
    <location>
        <begin position="36"/>
        <end position="61"/>
    </location>
</feature>
<feature type="domain" description="PDZ" evidence="11">
    <location>
        <begin position="305"/>
        <end position="396"/>
    </location>
</feature>
<feature type="binding site" evidence="8">
    <location>
        <begin position="259"/>
        <end position="261"/>
    </location>
    <ligand>
        <name>substrate</name>
    </ligand>
</feature>
<dbReference type="AlphaFoldDB" id="A0A7X1AZL2"/>
<proteinExistence type="inferred from homology"/>
<comment type="similarity">
    <text evidence="1">Belongs to the peptidase S1C family.</text>
</comment>
<protein>
    <submittedName>
        <fullName evidence="12">Do family serine endopeptidase</fullName>
    </submittedName>
</protein>
<keyword evidence="5" id="KW-0378">Hydrolase</keyword>
<dbReference type="PANTHER" id="PTHR22939:SF129">
    <property type="entry name" value="SERINE PROTEASE HTRA2, MITOCHONDRIAL"/>
    <property type="match status" value="1"/>
</dbReference>
<dbReference type="Pfam" id="PF13180">
    <property type="entry name" value="PDZ_2"/>
    <property type="match status" value="1"/>
</dbReference>
<evidence type="ECO:0000256" key="2">
    <source>
        <dbReference type="ARBA" id="ARBA00022670"/>
    </source>
</evidence>
<dbReference type="InterPro" id="IPR001478">
    <property type="entry name" value="PDZ"/>
</dbReference>
<dbReference type="EMBL" id="JACHVA010000075">
    <property type="protein sequence ID" value="MBC2601785.1"/>
    <property type="molecule type" value="Genomic_DNA"/>
</dbReference>
<evidence type="ECO:0000256" key="4">
    <source>
        <dbReference type="ARBA" id="ARBA00022737"/>
    </source>
</evidence>
<reference evidence="12 13" key="1">
    <citation type="submission" date="2020-07" db="EMBL/GenBank/DDBJ databases">
        <authorList>
            <person name="Feng X."/>
        </authorList>
    </citation>
    <scope>NUCLEOTIDE SEQUENCE [LARGE SCALE GENOMIC DNA]</scope>
    <source>
        <strain evidence="12 13">JCM14086</strain>
    </source>
</reference>
<keyword evidence="13" id="KW-1185">Reference proteome</keyword>
<dbReference type="CDD" id="cd10839">
    <property type="entry name" value="cpPDZ1_DegP-like"/>
    <property type="match status" value="1"/>
</dbReference>
<dbReference type="RefSeq" id="WP_185692493.1">
    <property type="nucleotide sequence ID" value="NZ_JACHVA010000075.1"/>
</dbReference>
<dbReference type="Pfam" id="PF13365">
    <property type="entry name" value="Trypsin_2"/>
    <property type="match status" value="1"/>
</dbReference>
<name>A0A7X1AZL2_9BACT</name>
<sequence>MNSSNNPLKFFTSVVLAVGMMTGTVLWVFGNESAGDESAEASRPAPSLKVDDSPVQGETSSEVVSYADMLEKATPSVVGVVTTQVVSARDRRQPMTLEDLYRYFHGLPPQGSPENDGPPDGEGDERREPIGMGSGVIVSPEGYVLTNNHVVRVGRGNEIADQILVQLSDGREFEAELVGTDEGTDVAILKIDAGEPLPAVTFADSEKLRVGDVCFAIGNPLGVGLTVTRGIVSAMDRSIGILRGGYEDFIQTDAAINMGNSGGALIDAKGRLIGINTAILSRSGGNIGIGFAIPANMARYVMESLIEKGEVPRGFLGVVIGDLSPELAEAWGLPSTKGALIRQVQEGSAAAKAGLMHSDVIIDVDGHEIDSATELRLTISQIPPNETVNLTILRDGEEIKKEVVLGSLGDHMASGTEDSVEERPFENMAIAALTPELRAEFEIPSTVNGVLITDVERMTQVNQQFRPGMVISEVNRVPVTSVEEVSENLRDGQNSLYVWFDSGYDFLTYDRK</sequence>
<feature type="transmembrane region" description="Helical" evidence="10">
    <location>
        <begin position="7"/>
        <end position="29"/>
    </location>
</feature>
<evidence type="ECO:0000256" key="6">
    <source>
        <dbReference type="ARBA" id="ARBA00022825"/>
    </source>
</evidence>
<dbReference type="NCBIfam" id="TIGR02037">
    <property type="entry name" value="degP_htrA_DO"/>
    <property type="match status" value="1"/>
</dbReference>
<keyword evidence="6" id="KW-0720">Serine protease</keyword>
<dbReference type="Gene3D" id="2.40.10.120">
    <property type="match status" value="1"/>
</dbReference>
<evidence type="ECO:0000256" key="8">
    <source>
        <dbReference type="PIRSR" id="PIRSR611782-2"/>
    </source>
</evidence>
<keyword evidence="10" id="KW-0812">Transmembrane</keyword>
<dbReference type="Proteomes" id="UP000525652">
    <property type="component" value="Unassembled WGS sequence"/>
</dbReference>
<evidence type="ECO:0000256" key="7">
    <source>
        <dbReference type="PIRSR" id="PIRSR611782-1"/>
    </source>
</evidence>
<dbReference type="InterPro" id="IPR011782">
    <property type="entry name" value="Pept_S1C_Do"/>
</dbReference>
<feature type="binding site" evidence="8">
    <location>
        <position position="149"/>
    </location>
    <ligand>
        <name>substrate</name>
    </ligand>
</feature>
<evidence type="ECO:0000256" key="9">
    <source>
        <dbReference type="SAM" id="MobiDB-lite"/>
    </source>
</evidence>
<keyword evidence="2" id="KW-0645">Protease</keyword>
<feature type="binding site" evidence="8">
    <location>
        <position position="185"/>
    </location>
    <ligand>
        <name>substrate</name>
    </ligand>
</feature>
<dbReference type="InterPro" id="IPR009003">
    <property type="entry name" value="Peptidase_S1_PA"/>
</dbReference>
<keyword evidence="4" id="KW-0677">Repeat</keyword>
<keyword evidence="3" id="KW-0732">Signal</keyword>
<feature type="active site" description="Charge relay system" evidence="7">
    <location>
        <position position="149"/>
    </location>
</feature>
<dbReference type="GO" id="GO:0006508">
    <property type="term" value="P:proteolysis"/>
    <property type="evidence" value="ECO:0007669"/>
    <property type="project" value="UniProtKB-KW"/>
</dbReference>
<evidence type="ECO:0000259" key="11">
    <source>
        <dbReference type="PROSITE" id="PS50106"/>
    </source>
</evidence>
<organism evidence="12 13">
    <name type="scientific">Puniceicoccus vermicola</name>
    <dbReference type="NCBI Taxonomy" id="388746"/>
    <lineage>
        <taxon>Bacteria</taxon>
        <taxon>Pseudomonadati</taxon>
        <taxon>Verrucomicrobiota</taxon>
        <taxon>Opitutia</taxon>
        <taxon>Puniceicoccales</taxon>
        <taxon>Puniceicoccaceae</taxon>
        <taxon>Puniceicoccus</taxon>
    </lineage>
</organism>
<evidence type="ECO:0000256" key="3">
    <source>
        <dbReference type="ARBA" id="ARBA00022729"/>
    </source>
</evidence>
<dbReference type="Gene3D" id="2.30.42.60">
    <property type="match status" value="1"/>
</dbReference>
<dbReference type="PANTHER" id="PTHR22939">
    <property type="entry name" value="SERINE PROTEASE FAMILY S1C HTRA-RELATED"/>
    <property type="match status" value="1"/>
</dbReference>
<gene>
    <name evidence="12" type="ORF">H5P30_08345</name>
</gene>
<dbReference type="SUPFAM" id="SSF50494">
    <property type="entry name" value="Trypsin-like serine proteases"/>
    <property type="match status" value="1"/>
</dbReference>
<dbReference type="InterPro" id="IPR036034">
    <property type="entry name" value="PDZ_sf"/>
</dbReference>
<feature type="active site" description="Charge relay system" evidence="7">
    <location>
        <position position="185"/>
    </location>
</feature>
<dbReference type="GO" id="GO:0004252">
    <property type="term" value="F:serine-type endopeptidase activity"/>
    <property type="evidence" value="ECO:0007669"/>
    <property type="project" value="InterPro"/>
</dbReference>
<dbReference type="SMART" id="SM00228">
    <property type="entry name" value="PDZ"/>
    <property type="match status" value="1"/>
</dbReference>
<dbReference type="FunFam" id="2.40.10.10:FF:000001">
    <property type="entry name" value="Periplasmic serine protease DegS"/>
    <property type="match status" value="1"/>
</dbReference>
<evidence type="ECO:0000256" key="1">
    <source>
        <dbReference type="ARBA" id="ARBA00010541"/>
    </source>
</evidence>
<dbReference type="InterPro" id="IPR001940">
    <property type="entry name" value="Peptidase_S1C"/>
</dbReference>
<feature type="region of interest" description="Disordered" evidence="9">
    <location>
        <begin position="104"/>
        <end position="133"/>
    </location>
</feature>
<dbReference type="SUPFAM" id="SSF50156">
    <property type="entry name" value="PDZ domain-like"/>
    <property type="match status" value="2"/>
</dbReference>
<evidence type="ECO:0000256" key="10">
    <source>
        <dbReference type="SAM" id="Phobius"/>
    </source>
</evidence>
<comment type="caution">
    <text evidence="12">The sequence shown here is derived from an EMBL/GenBank/DDBJ whole genome shotgun (WGS) entry which is preliminary data.</text>
</comment>
<evidence type="ECO:0000256" key="5">
    <source>
        <dbReference type="ARBA" id="ARBA00022801"/>
    </source>
</evidence>
<dbReference type="PRINTS" id="PR00834">
    <property type="entry name" value="PROTEASES2C"/>
</dbReference>
<feature type="active site" description="Charge relay system" evidence="7">
    <location>
        <position position="261"/>
    </location>
</feature>
<evidence type="ECO:0000313" key="13">
    <source>
        <dbReference type="Proteomes" id="UP000525652"/>
    </source>
</evidence>
<dbReference type="Gene3D" id="2.30.42.10">
    <property type="match status" value="1"/>
</dbReference>
<evidence type="ECO:0000313" key="12">
    <source>
        <dbReference type="EMBL" id="MBC2601785.1"/>
    </source>
</evidence>
<accession>A0A7X1AZL2</accession>
<keyword evidence="10" id="KW-1133">Transmembrane helix</keyword>
<dbReference type="PROSITE" id="PS50106">
    <property type="entry name" value="PDZ"/>
    <property type="match status" value="1"/>
</dbReference>
<keyword evidence="10" id="KW-0472">Membrane</keyword>